<gene>
    <name evidence="1" type="ORF">SAMN05421739_103466</name>
</gene>
<sequence>MKSLLRKVSFSIIKPFLPKYEVVCTTYQVIPGLPVNGNQQRHTFEKGASDEARKFYVKVVNSDMTRTMAPVEVHLKRRGKTIEKKHFGPVDELKKFNVVYKG</sequence>
<dbReference type="EMBL" id="FOOT01000003">
    <property type="protein sequence ID" value="SFG74287.1"/>
    <property type="molecule type" value="Genomic_DNA"/>
</dbReference>
<dbReference type="OrthoDB" id="893883at2"/>
<accession>A0A1I2UF97</accession>
<reference evidence="2" key="1">
    <citation type="submission" date="2016-10" db="EMBL/GenBank/DDBJ databases">
        <authorList>
            <person name="Varghese N."/>
            <person name="Submissions S."/>
        </authorList>
    </citation>
    <scope>NUCLEOTIDE SEQUENCE [LARGE SCALE GENOMIC DNA]</scope>
    <source>
        <strain evidence="2">LP51</strain>
    </source>
</reference>
<evidence type="ECO:0000313" key="1">
    <source>
        <dbReference type="EMBL" id="SFG74287.1"/>
    </source>
</evidence>
<dbReference type="Proteomes" id="UP000198724">
    <property type="component" value="Unassembled WGS sequence"/>
</dbReference>
<keyword evidence="2" id="KW-1185">Reference proteome</keyword>
<dbReference type="RefSeq" id="WP_092101241.1">
    <property type="nucleotide sequence ID" value="NZ_FOOT01000003.1"/>
</dbReference>
<dbReference type="AlphaFoldDB" id="A0A1I2UF97"/>
<evidence type="ECO:0000313" key="2">
    <source>
        <dbReference type="Proteomes" id="UP000198724"/>
    </source>
</evidence>
<protein>
    <submittedName>
        <fullName evidence="1">Uncharacterized protein</fullName>
    </submittedName>
</protein>
<name>A0A1I2UF97_9BACT</name>
<proteinExistence type="predicted"/>
<organism evidence="1 2">
    <name type="scientific">Pontibacter chinhatensis</name>
    <dbReference type="NCBI Taxonomy" id="1436961"/>
    <lineage>
        <taxon>Bacteria</taxon>
        <taxon>Pseudomonadati</taxon>
        <taxon>Bacteroidota</taxon>
        <taxon>Cytophagia</taxon>
        <taxon>Cytophagales</taxon>
        <taxon>Hymenobacteraceae</taxon>
        <taxon>Pontibacter</taxon>
    </lineage>
</organism>